<gene>
    <name evidence="1" type="ORF">F5148DRAFT_985546</name>
</gene>
<organism evidence="1 2">
    <name type="scientific">Russula earlei</name>
    <dbReference type="NCBI Taxonomy" id="71964"/>
    <lineage>
        <taxon>Eukaryota</taxon>
        <taxon>Fungi</taxon>
        <taxon>Dikarya</taxon>
        <taxon>Basidiomycota</taxon>
        <taxon>Agaricomycotina</taxon>
        <taxon>Agaricomycetes</taxon>
        <taxon>Russulales</taxon>
        <taxon>Russulaceae</taxon>
        <taxon>Russula</taxon>
    </lineage>
</organism>
<name>A0ACC0TZN3_9AGAM</name>
<sequence length="107" mass="11768">IQTLSAWPAFGLRLTFPMKSLYVVAKWNVGGSTADFRINAVYHMIATTSGSLNAMYPALVIALSNSAPYFKSLSLNSSTRLLQLFSSFANPTFLLADEGHPKLLFFM</sequence>
<proteinExistence type="predicted"/>
<dbReference type="EMBL" id="JAGFNK010000304">
    <property type="protein sequence ID" value="KAI9453436.1"/>
    <property type="molecule type" value="Genomic_DNA"/>
</dbReference>
<comment type="caution">
    <text evidence="1">The sequence shown here is derived from an EMBL/GenBank/DDBJ whole genome shotgun (WGS) entry which is preliminary data.</text>
</comment>
<dbReference type="Proteomes" id="UP001207468">
    <property type="component" value="Unassembled WGS sequence"/>
</dbReference>
<evidence type="ECO:0000313" key="2">
    <source>
        <dbReference type="Proteomes" id="UP001207468"/>
    </source>
</evidence>
<keyword evidence="2" id="KW-1185">Reference proteome</keyword>
<feature type="non-terminal residue" evidence="1">
    <location>
        <position position="1"/>
    </location>
</feature>
<reference evidence="1" key="1">
    <citation type="submission" date="2021-03" db="EMBL/GenBank/DDBJ databases">
        <title>Evolutionary priming and transition to the ectomycorrhizal habit in an iconic lineage of mushroom-forming fungi: is preadaptation a requirement?</title>
        <authorList>
            <consortium name="DOE Joint Genome Institute"/>
            <person name="Looney B.P."/>
            <person name="Miyauchi S."/>
            <person name="Morin E."/>
            <person name="Drula E."/>
            <person name="Courty P.E."/>
            <person name="Chicoki N."/>
            <person name="Fauchery L."/>
            <person name="Kohler A."/>
            <person name="Kuo A."/>
            <person name="LaButti K."/>
            <person name="Pangilinan J."/>
            <person name="Lipzen A."/>
            <person name="Riley R."/>
            <person name="Andreopoulos W."/>
            <person name="He G."/>
            <person name="Johnson J."/>
            <person name="Barry K.W."/>
            <person name="Grigoriev I.V."/>
            <person name="Nagy L."/>
            <person name="Hibbett D."/>
            <person name="Henrissat B."/>
            <person name="Matheny P.B."/>
            <person name="Labbe J."/>
            <person name="Martin A.F."/>
        </authorList>
    </citation>
    <scope>NUCLEOTIDE SEQUENCE</scope>
    <source>
        <strain evidence="1">BPL698</strain>
    </source>
</reference>
<protein>
    <submittedName>
        <fullName evidence="1">Uncharacterized protein</fullName>
    </submittedName>
</protein>
<accession>A0ACC0TZN3</accession>
<evidence type="ECO:0000313" key="1">
    <source>
        <dbReference type="EMBL" id="KAI9453436.1"/>
    </source>
</evidence>